<accession>A0AAP2RD15</accession>
<dbReference type="GO" id="GO:0003824">
    <property type="term" value="F:catalytic activity"/>
    <property type="evidence" value="ECO:0007669"/>
    <property type="project" value="InterPro"/>
</dbReference>
<comment type="caution">
    <text evidence="3">The sequence shown here is derived from an EMBL/GenBank/DDBJ whole genome shotgun (WGS) entry which is preliminary data.</text>
</comment>
<dbReference type="EMBL" id="PGCK01000003">
    <property type="protein sequence ID" value="MCD1294410.1"/>
    <property type="molecule type" value="Genomic_DNA"/>
</dbReference>
<reference evidence="3 4" key="1">
    <citation type="submission" date="2017-11" db="EMBL/GenBank/DDBJ databases">
        <title>Isolation and Characterization of Family Methanocellaceae Species from Potential Methane Hydrate Area Offshore Southwestern Taiwan.</title>
        <authorList>
            <person name="Zhang W.-L."/>
            <person name="Chen W.-C."/>
            <person name="Lai M.-C."/>
            <person name="Chen S.-C."/>
        </authorList>
    </citation>
    <scope>NUCLEOTIDE SEQUENCE [LARGE SCALE GENOMIC DNA]</scope>
    <source>
        <strain evidence="3 4">CWC-04</strain>
    </source>
</reference>
<evidence type="ECO:0000313" key="4">
    <source>
        <dbReference type="Proteomes" id="UP001320159"/>
    </source>
</evidence>
<protein>
    <submittedName>
        <fullName evidence="3">Diadenosine tetraphosphatase</fullName>
    </submittedName>
</protein>
<evidence type="ECO:0000259" key="2">
    <source>
        <dbReference type="PROSITE" id="PS51084"/>
    </source>
</evidence>
<organism evidence="3 4">
    <name type="scientific">Methanooceanicella nereidis</name>
    <dbReference type="NCBI Taxonomy" id="2052831"/>
    <lineage>
        <taxon>Archaea</taxon>
        <taxon>Methanobacteriati</taxon>
        <taxon>Methanobacteriota</taxon>
        <taxon>Stenosarchaea group</taxon>
        <taxon>Methanomicrobia</taxon>
        <taxon>Methanocellales</taxon>
        <taxon>Methanocellaceae</taxon>
        <taxon>Methanooceanicella</taxon>
    </lineage>
</organism>
<sequence>MNDRPEAMIMDDVGSILTSSVLDRSGAVSRPFKVNYDEECSFCKKNRQIVLVNEEYEHPEPTFIKRMPASVAALSYDQDHFGRSVVILRDHETDLNYVLKNKLLIFMAFLEDVSAVVDAIQAVCKADRINYAIYMNLHDHLHVHLIPRYRSEGENFNKPPFFSGRSEMDADFDYRSLALKIRKNLAVEPSTLSSYVEKIINDGLPS</sequence>
<dbReference type="Gene3D" id="3.30.428.10">
    <property type="entry name" value="HIT-like"/>
    <property type="match status" value="1"/>
</dbReference>
<dbReference type="AlphaFoldDB" id="A0AAP2RD15"/>
<feature type="short sequence motif" description="Histidine triad motif" evidence="1">
    <location>
        <begin position="140"/>
        <end position="144"/>
    </location>
</feature>
<dbReference type="Proteomes" id="UP001320159">
    <property type="component" value="Unassembled WGS sequence"/>
</dbReference>
<evidence type="ECO:0000256" key="1">
    <source>
        <dbReference type="PROSITE-ProRule" id="PRU00464"/>
    </source>
</evidence>
<dbReference type="InterPro" id="IPR036265">
    <property type="entry name" value="HIT-like_sf"/>
</dbReference>
<dbReference type="PROSITE" id="PS51084">
    <property type="entry name" value="HIT_2"/>
    <property type="match status" value="1"/>
</dbReference>
<proteinExistence type="predicted"/>
<dbReference type="InterPro" id="IPR011146">
    <property type="entry name" value="HIT-like"/>
</dbReference>
<keyword evidence="4" id="KW-1185">Reference proteome</keyword>
<dbReference type="SUPFAM" id="SSF54197">
    <property type="entry name" value="HIT-like"/>
    <property type="match status" value="1"/>
</dbReference>
<feature type="domain" description="HIT" evidence="2">
    <location>
        <begin position="50"/>
        <end position="156"/>
    </location>
</feature>
<name>A0AAP2RD15_9EURY</name>
<evidence type="ECO:0000313" key="3">
    <source>
        <dbReference type="EMBL" id="MCD1294410.1"/>
    </source>
</evidence>
<gene>
    <name evidence="3" type="ORF">CUJ83_05280</name>
</gene>